<dbReference type="Proteomes" id="UP001224325">
    <property type="component" value="Chromosome"/>
</dbReference>
<feature type="domain" description="FecR protein" evidence="1">
    <location>
        <begin position="182"/>
        <end position="276"/>
    </location>
</feature>
<protein>
    <submittedName>
        <fullName evidence="3">FecR domain-containing protein</fullName>
    </submittedName>
</protein>
<evidence type="ECO:0000259" key="2">
    <source>
        <dbReference type="Pfam" id="PF16344"/>
    </source>
</evidence>
<dbReference type="RefSeq" id="WP_308991059.1">
    <property type="nucleotide sequence ID" value="NZ_CP155618.1"/>
</dbReference>
<reference evidence="3" key="1">
    <citation type="submission" date="2024-04" db="EMBL/GenBank/DDBJ databases">
        <title>Mariniflexile litorale, isolated from the shallow sediments of the Sea of Japan.</title>
        <authorList>
            <person name="Romanenko L."/>
            <person name="Isaeva M."/>
        </authorList>
    </citation>
    <scope>NUCLEOTIDE SEQUENCE [LARGE SCALE GENOMIC DNA]</scope>
    <source>
        <strain evidence="3">KMM 9835</strain>
    </source>
</reference>
<dbReference type="Gene3D" id="3.55.50.30">
    <property type="match status" value="1"/>
</dbReference>
<gene>
    <name evidence="3" type="ORF">QLS71_009180</name>
</gene>
<dbReference type="PANTHER" id="PTHR30273">
    <property type="entry name" value="PERIPLASMIC SIGNAL SENSOR AND SIGMA FACTOR ACTIVATOR FECR-RELATED"/>
    <property type="match status" value="1"/>
</dbReference>
<dbReference type="Gene3D" id="2.60.120.1440">
    <property type="match status" value="1"/>
</dbReference>
<feature type="domain" description="Protein FecR C-terminal" evidence="2">
    <location>
        <begin position="320"/>
        <end position="389"/>
    </location>
</feature>
<evidence type="ECO:0000313" key="4">
    <source>
        <dbReference type="Proteomes" id="UP001224325"/>
    </source>
</evidence>
<dbReference type="AlphaFoldDB" id="A0AAU7EKY7"/>
<proteinExistence type="predicted"/>
<dbReference type="Pfam" id="PF04773">
    <property type="entry name" value="FecR"/>
    <property type="match status" value="1"/>
</dbReference>
<dbReference type="Pfam" id="PF16344">
    <property type="entry name" value="FecR_C"/>
    <property type="match status" value="1"/>
</dbReference>
<dbReference type="InterPro" id="IPR006860">
    <property type="entry name" value="FecR"/>
</dbReference>
<keyword evidence="4" id="KW-1185">Reference proteome</keyword>
<dbReference type="GO" id="GO:0016989">
    <property type="term" value="F:sigma factor antagonist activity"/>
    <property type="evidence" value="ECO:0007669"/>
    <property type="project" value="TreeGrafter"/>
</dbReference>
<organism evidence="3 4">
    <name type="scientific">Mariniflexile litorale</name>
    <dbReference type="NCBI Taxonomy" id="3045158"/>
    <lineage>
        <taxon>Bacteria</taxon>
        <taxon>Pseudomonadati</taxon>
        <taxon>Bacteroidota</taxon>
        <taxon>Flavobacteriia</taxon>
        <taxon>Flavobacteriales</taxon>
        <taxon>Flavobacteriaceae</taxon>
        <taxon>Mariniflexile</taxon>
    </lineage>
</organism>
<evidence type="ECO:0000313" key="3">
    <source>
        <dbReference type="EMBL" id="XBL16172.1"/>
    </source>
</evidence>
<dbReference type="EMBL" id="CP155618">
    <property type="protein sequence ID" value="XBL16172.1"/>
    <property type="molecule type" value="Genomic_DNA"/>
</dbReference>
<dbReference type="KEGG" id="mlil:QLS71_009180"/>
<dbReference type="InterPro" id="IPR012373">
    <property type="entry name" value="Ferrdict_sens_TM"/>
</dbReference>
<dbReference type="InterPro" id="IPR032508">
    <property type="entry name" value="FecR_C"/>
</dbReference>
<evidence type="ECO:0000259" key="1">
    <source>
        <dbReference type="Pfam" id="PF04773"/>
    </source>
</evidence>
<name>A0AAU7EKY7_9FLAO</name>
<accession>A0AAU7EKY7</accession>
<dbReference type="PANTHER" id="PTHR30273:SF2">
    <property type="entry name" value="PROTEIN FECR"/>
    <property type="match status" value="1"/>
</dbReference>
<sequence>MIKKIEKLIVKYITKSATSSDLDKLSEWVKNPDNEQMFKDYIQTHYAITYNVNNPEEKIAIEKFLGTIKKEKSIVYRLKRQSILKYAAAAVLIGILTYYSTNSLDTNSPATTTPVIIVNNSNNNVETERNKATLTLEDGTVIDLEKNKTYQTDRVNSTGKELVYKTENTAKSEVTYNYLTIPRGGQFYVKLSDGTEVWLNSESQLKYPVAFIEGISREVELVYGEAYFDVSPSTDHQGAKFKVVNQNQEVEVFGTEFNIKAYKNEDVITTLVEGKVTVSNSFSKQNLLPNQQSKLSLKNKNITINQINVYSEISWKKGIFSFKSKSLKEIMTTLSRWYDVDILFTNTDLEKIKFNGVLSKQDNVKEILETIKNTNFINAYEITKNKIIIK</sequence>